<evidence type="ECO:0000259" key="9">
    <source>
        <dbReference type="Pfam" id="PF00324"/>
    </source>
</evidence>
<sequence length="523" mass="56857">MGKHDEINIAAGRDDSPDPEKESVEDASTHELKREMSGRHLQFIAIGGAVGTGLFIGSGTSLATAGPVGCLISYLFVGTILYSVMTSLGEMATYLPTPGSFTSYSARFVDPALGFAMGWLYWFSWSITWALELTAAGLIIQYWDANLTIGMWIAIFWALFTAINFMPVRWYGELEMWFVSIKVITIIGFIIFAICIDAGVSPQGYLGFHNWVHPGPFATYNDNMSPATGKFVSFWAVLVTAAFSYQGAELVGIGAGEARDPHKTVPVAIRNTFWGILFLFVGTIFFLGLLVPYDNKDLLNGTTSGASSPLVIAANLASVPVLPHIINAVLLTAVLSAANSNVYSGSRILVALANEGHAPQFITKTNKHGIPYFAVATTSAIGLLAFLNLSDGGSNAFNWFLNITSVAGLTTWASISLSHICFQRAMKVQGVPRASLPYRGFLQPYLAWYGLFFNVLIIITQGFTAFMPWSTSGFFTAYISVILFVVLYIGFKVWKRPAFVKASEADLVKGRLEIVGGAFEEEK</sequence>
<feature type="transmembrane region" description="Helical" evidence="8">
    <location>
        <begin position="311"/>
        <end position="338"/>
    </location>
</feature>
<dbReference type="PANTHER" id="PTHR43341:SF4">
    <property type="entry name" value="ARGININE PERMEASE CAN1-RELATED"/>
    <property type="match status" value="1"/>
</dbReference>
<keyword evidence="3 8" id="KW-0812">Transmembrane</keyword>
<evidence type="ECO:0000256" key="4">
    <source>
        <dbReference type="ARBA" id="ARBA00022970"/>
    </source>
</evidence>
<evidence type="ECO:0000313" key="10">
    <source>
        <dbReference type="EMBL" id="KAK7733323.1"/>
    </source>
</evidence>
<evidence type="ECO:0000256" key="7">
    <source>
        <dbReference type="SAM" id="MobiDB-lite"/>
    </source>
</evidence>
<protein>
    <submittedName>
        <fullName evidence="10">Lysine permease</fullName>
    </submittedName>
</protein>
<dbReference type="Gene3D" id="1.20.1740.10">
    <property type="entry name" value="Amino acid/polyamine transporter I"/>
    <property type="match status" value="1"/>
</dbReference>
<dbReference type="EMBL" id="JAJSPL020000047">
    <property type="protein sequence ID" value="KAK7733323.1"/>
    <property type="molecule type" value="Genomic_DNA"/>
</dbReference>
<feature type="transmembrane region" description="Helical" evidence="8">
    <location>
        <begin position="232"/>
        <end position="251"/>
    </location>
</feature>
<feature type="domain" description="Amino acid permease/ SLC12A" evidence="9">
    <location>
        <begin position="40"/>
        <end position="499"/>
    </location>
</feature>
<dbReference type="PROSITE" id="PS00218">
    <property type="entry name" value="AMINO_ACID_PERMEASE_1"/>
    <property type="match status" value="1"/>
</dbReference>
<keyword evidence="6 8" id="KW-0472">Membrane</keyword>
<dbReference type="GO" id="GO:0015171">
    <property type="term" value="F:amino acid transmembrane transporter activity"/>
    <property type="evidence" value="ECO:0007669"/>
    <property type="project" value="TreeGrafter"/>
</dbReference>
<dbReference type="GO" id="GO:0016020">
    <property type="term" value="C:membrane"/>
    <property type="evidence" value="ECO:0007669"/>
    <property type="project" value="UniProtKB-SubCell"/>
</dbReference>
<dbReference type="InterPro" id="IPR004841">
    <property type="entry name" value="AA-permease/SLC12A_dom"/>
</dbReference>
<evidence type="ECO:0000313" key="11">
    <source>
        <dbReference type="Proteomes" id="UP001320245"/>
    </source>
</evidence>
<dbReference type="InterPro" id="IPR050524">
    <property type="entry name" value="APC_YAT"/>
</dbReference>
<feature type="transmembrane region" description="Helical" evidence="8">
    <location>
        <begin position="446"/>
        <end position="467"/>
    </location>
</feature>
<evidence type="ECO:0000256" key="1">
    <source>
        <dbReference type="ARBA" id="ARBA00004141"/>
    </source>
</evidence>
<comment type="caution">
    <text evidence="10">The sequence shown here is derived from an EMBL/GenBank/DDBJ whole genome shotgun (WGS) entry which is preliminary data.</text>
</comment>
<dbReference type="PANTHER" id="PTHR43341">
    <property type="entry name" value="AMINO ACID PERMEASE"/>
    <property type="match status" value="1"/>
</dbReference>
<feature type="transmembrane region" description="Helical" evidence="8">
    <location>
        <begin position="71"/>
        <end position="95"/>
    </location>
</feature>
<comment type="subcellular location">
    <subcellularLocation>
        <location evidence="1">Membrane</location>
        <topology evidence="1">Multi-pass membrane protein</topology>
    </subcellularLocation>
</comment>
<organism evidence="10 11">
    <name type="scientific">Cytospora paraplurivora</name>
    <dbReference type="NCBI Taxonomy" id="2898453"/>
    <lineage>
        <taxon>Eukaryota</taxon>
        <taxon>Fungi</taxon>
        <taxon>Dikarya</taxon>
        <taxon>Ascomycota</taxon>
        <taxon>Pezizomycotina</taxon>
        <taxon>Sordariomycetes</taxon>
        <taxon>Sordariomycetidae</taxon>
        <taxon>Diaporthales</taxon>
        <taxon>Cytosporaceae</taxon>
        <taxon>Cytospora</taxon>
    </lineage>
</organism>
<proteinExistence type="predicted"/>
<name>A0AAN9YCC6_9PEZI</name>
<feature type="transmembrane region" description="Helical" evidence="8">
    <location>
        <begin position="399"/>
        <end position="425"/>
    </location>
</feature>
<feature type="transmembrane region" description="Helical" evidence="8">
    <location>
        <begin position="43"/>
        <end position="65"/>
    </location>
</feature>
<keyword evidence="5 8" id="KW-1133">Transmembrane helix</keyword>
<feature type="transmembrane region" description="Helical" evidence="8">
    <location>
        <begin position="272"/>
        <end position="291"/>
    </location>
</feature>
<evidence type="ECO:0000256" key="2">
    <source>
        <dbReference type="ARBA" id="ARBA00022448"/>
    </source>
</evidence>
<evidence type="ECO:0000256" key="8">
    <source>
        <dbReference type="SAM" id="Phobius"/>
    </source>
</evidence>
<accession>A0AAN9YCC6</accession>
<feature type="transmembrane region" description="Helical" evidence="8">
    <location>
        <begin position="116"/>
        <end position="143"/>
    </location>
</feature>
<dbReference type="Proteomes" id="UP001320245">
    <property type="component" value="Unassembled WGS sequence"/>
</dbReference>
<evidence type="ECO:0000256" key="6">
    <source>
        <dbReference type="ARBA" id="ARBA00023136"/>
    </source>
</evidence>
<dbReference type="AlphaFoldDB" id="A0AAN9YCC6"/>
<feature type="region of interest" description="Disordered" evidence="7">
    <location>
        <begin position="1"/>
        <end position="27"/>
    </location>
</feature>
<dbReference type="PIRSF" id="PIRSF006060">
    <property type="entry name" value="AA_transporter"/>
    <property type="match status" value="1"/>
</dbReference>
<keyword evidence="4" id="KW-0029">Amino-acid transport</keyword>
<gene>
    <name evidence="10" type="primary">LYP1</name>
    <name evidence="10" type="ORF">SLS53_008220</name>
</gene>
<feature type="transmembrane region" description="Helical" evidence="8">
    <location>
        <begin position="369"/>
        <end position="387"/>
    </location>
</feature>
<dbReference type="FunFam" id="1.20.1740.10:FF:000006">
    <property type="entry name" value="General amino acid permease"/>
    <property type="match status" value="1"/>
</dbReference>
<evidence type="ECO:0000256" key="3">
    <source>
        <dbReference type="ARBA" id="ARBA00022692"/>
    </source>
</evidence>
<keyword evidence="2" id="KW-0813">Transport</keyword>
<dbReference type="Pfam" id="PF00324">
    <property type="entry name" value="AA_permease"/>
    <property type="match status" value="1"/>
</dbReference>
<feature type="transmembrane region" description="Helical" evidence="8">
    <location>
        <begin position="473"/>
        <end position="491"/>
    </location>
</feature>
<evidence type="ECO:0000256" key="5">
    <source>
        <dbReference type="ARBA" id="ARBA00022989"/>
    </source>
</evidence>
<feature type="transmembrane region" description="Helical" evidence="8">
    <location>
        <begin position="179"/>
        <end position="200"/>
    </location>
</feature>
<feature type="transmembrane region" description="Helical" evidence="8">
    <location>
        <begin position="149"/>
        <end position="167"/>
    </location>
</feature>
<dbReference type="InterPro" id="IPR004840">
    <property type="entry name" value="Amino_acid_permease_CS"/>
</dbReference>
<keyword evidence="11" id="KW-1185">Reference proteome</keyword>
<reference evidence="10 11" key="1">
    <citation type="journal article" date="2023" name="PLoS ONE">
        <title>Cytospora paraplurivora sp. nov. isolated from orchards with fruit tree decline syndrome in Ontario, Canada.</title>
        <authorList>
            <person name="Ilyukhin E."/>
            <person name="Nguyen H.D.T."/>
            <person name="Castle A.J."/>
            <person name="Ellouze W."/>
        </authorList>
    </citation>
    <scope>NUCLEOTIDE SEQUENCE [LARGE SCALE GENOMIC DNA]</scope>
    <source>
        <strain evidence="10 11">FDS-564</strain>
    </source>
</reference>